<evidence type="ECO:0000256" key="5">
    <source>
        <dbReference type="ARBA" id="ARBA00022827"/>
    </source>
</evidence>
<keyword evidence="2 10" id="KW-0285">Flavoprotein</keyword>
<dbReference type="Pfam" id="PF10418">
    <property type="entry name" value="DHODB_Fe-S_bind"/>
    <property type="match status" value="1"/>
</dbReference>
<dbReference type="PROSITE" id="PS51384">
    <property type="entry name" value="FAD_FR"/>
    <property type="match status" value="1"/>
</dbReference>
<dbReference type="Proteomes" id="UP000784880">
    <property type="component" value="Unassembled WGS sequence"/>
</dbReference>
<keyword evidence="6 10" id="KW-0665">Pyrimidine biosynthesis</keyword>
<protein>
    <recommendedName>
        <fullName evidence="10">Dihydroorotate dehydrogenase B (NAD(+)), electron transfer subunit</fullName>
    </recommendedName>
    <alternativeName>
        <fullName evidence="10">Dihydroorotate oxidase B, electron transfer subunit</fullName>
    </alternativeName>
</protein>
<dbReference type="Pfam" id="PF00175">
    <property type="entry name" value="NAD_binding_1"/>
    <property type="match status" value="1"/>
</dbReference>
<comment type="cofactor">
    <cofactor evidence="10">
        <name>[2Fe-2S] cluster</name>
        <dbReference type="ChEBI" id="CHEBI:190135"/>
    </cofactor>
    <text evidence="10">Binds 1 [2Fe-2S] cluster per subunit.</text>
</comment>
<dbReference type="InterPro" id="IPR023455">
    <property type="entry name" value="Dihydroorotate_DHASE_ETsu"/>
</dbReference>
<name>A0ABS6JFK2_9BACI</name>
<evidence type="ECO:0000256" key="8">
    <source>
        <dbReference type="ARBA" id="ARBA00023004"/>
    </source>
</evidence>
<keyword evidence="3 10" id="KW-0001">2Fe-2S</keyword>
<comment type="cofactor">
    <cofactor evidence="10">
        <name>FAD</name>
        <dbReference type="ChEBI" id="CHEBI:57692"/>
    </cofactor>
    <text evidence="10">Binds 1 FAD per subunit.</text>
</comment>
<evidence type="ECO:0000256" key="3">
    <source>
        <dbReference type="ARBA" id="ARBA00022714"/>
    </source>
</evidence>
<evidence type="ECO:0000256" key="6">
    <source>
        <dbReference type="ARBA" id="ARBA00022975"/>
    </source>
</evidence>
<evidence type="ECO:0000259" key="11">
    <source>
        <dbReference type="PROSITE" id="PS51384"/>
    </source>
</evidence>
<feature type="binding site" evidence="10">
    <location>
        <position position="227"/>
    </location>
    <ligand>
        <name>[2Fe-2S] cluster</name>
        <dbReference type="ChEBI" id="CHEBI:190135"/>
    </ligand>
</feature>
<dbReference type="PANTHER" id="PTHR43513">
    <property type="entry name" value="DIHYDROOROTATE DEHYDROGENASE B (NAD(+)), ELECTRON TRANSFER SUBUNIT"/>
    <property type="match status" value="1"/>
</dbReference>
<dbReference type="InterPro" id="IPR012165">
    <property type="entry name" value="Cyt_c3_hydrogenase_gsu"/>
</dbReference>
<evidence type="ECO:0000256" key="7">
    <source>
        <dbReference type="ARBA" id="ARBA00022982"/>
    </source>
</evidence>
<evidence type="ECO:0000256" key="1">
    <source>
        <dbReference type="ARBA" id="ARBA00022448"/>
    </source>
</evidence>
<evidence type="ECO:0000256" key="4">
    <source>
        <dbReference type="ARBA" id="ARBA00022723"/>
    </source>
</evidence>
<gene>
    <name evidence="10" type="primary">pyrK</name>
    <name evidence="12" type="ORF">KS419_11925</name>
</gene>
<accession>A0ABS6JFK2</accession>
<keyword evidence="7 10" id="KW-0249">Electron transport</keyword>
<evidence type="ECO:0000256" key="2">
    <source>
        <dbReference type="ARBA" id="ARBA00022630"/>
    </source>
</evidence>
<dbReference type="RefSeq" id="WP_217066631.1">
    <property type="nucleotide sequence ID" value="NZ_JAHQCS010000100.1"/>
</dbReference>
<sequence>MRLENMMITAQMEIAPKIFQVTLRGALAQTLETPGQFIHVQIEKSIDPMLRRPLSICDVDMDKQELTLIYRVEGKGTKRLSEKKLGEEVNVLGPLGEGFPIEEVKENDTCLLVGGGVGIPPLYYLAKQLVKKGANVITILGFRSEGDIFLESEFEQLGKVIITTEDGSKGTLGFVTDAIHDLTEEYSVYYTCGPKGMLRAVENSIVSPGYISLEERMGCGVGACLACVCDLAEANVETGKVYAKICSDGPVFKAGEVII</sequence>
<feature type="binding site" evidence="10">
    <location>
        <position position="246"/>
    </location>
    <ligand>
        <name>[2Fe-2S] cluster</name>
        <dbReference type="ChEBI" id="CHEBI:190135"/>
    </ligand>
</feature>
<keyword evidence="1 10" id="KW-0813">Transport</keyword>
<keyword evidence="8 10" id="KW-0408">Iron</keyword>
<feature type="binding site" evidence="10">
    <location>
        <begin position="76"/>
        <end position="77"/>
    </location>
    <ligand>
        <name>FAD</name>
        <dbReference type="ChEBI" id="CHEBI:57692"/>
    </ligand>
</feature>
<comment type="similarity">
    <text evidence="10">Belongs to the PyrK family.</text>
</comment>
<organism evidence="12 13">
    <name type="scientific">Evansella tamaricis</name>
    <dbReference type="NCBI Taxonomy" id="2069301"/>
    <lineage>
        <taxon>Bacteria</taxon>
        <taxon>Bacillati</taxon>
        <taxon>Bacillota</taxon>
        <taxon>Bacilli</taxon>
        <taxon>Bacillales</taxon>
        <taxon>Bacillaceae</taxon>
        <taxon>Evansella</taxon>
    </lineage>
</organism>
<comment type="function">
    <text evidence="10">Responsible for channeling the electrons from the oxidation of dihydroorotate from the FMN redox center in the PyrD type B subunit to the ultimate electron acceptor NAD(+).</text>
</comment>
<feature type="binding site" evidence="10">
    <location>
        <position position="224"/>
    </location>
    <ligand>
        <name>[2Fe-2S] cluster</name>
        <dbReference type="ChEBI" id="CHEBI:190135"/>
    </ligand>
</feature>
<evidence type="ECO:0000313" key="13">
    <source>
        <dbReference type="Proteomes" id="UP000784880"/>
    </source>
</evidence>
<feature type="binding site" evidence="10">
    <location>
        <begin position="52"/>
        <end position="55"/>
    </location>
    <ligand>
        <name>FAD</name>
        <dbReference type="ChEBI" id="CHEBI:57692"/>
    </ligand>
</feature>
<reference evidence="12 13" key="1">
    <citation type="submission" date="2021-06" db="EMBL/GenBank/DDBJ databases">
        <title>Bacillus sp. RD4P76, an endophyte from a halophyte.</title>
        <authorList>
            <person name="Sun J.-Q."/>
        </authorList>
    </citation>
    <scope>NUCLEOTIDE SEQUENCE [LARGE SCALE GENOMIC DNA]</scope>
    <source>
        <strain evidence="12 13">CGMCC 1.15917</strain>
    </source>
</reference>
<comment type="caution">
    <text evidence="12">The sequence shown here is derived from an EMBL/GenBank/DDBJ whole genome shotgun (WGS) entry which is preliminary data.</text>
</comment>
<comment type="subunit">
    <text evidence="10">Heterotetramer of 2 PyrK and 2 PyrD type B subunits.</text>
</comment>
<feature type="binding site" evidence="10">
    <location>
        <begin position="69"/>
        <end position="71"/>
    </location>
    <ligand>
        <name>FAD</name>
        <dbReference type="ChEBI" id="CHEBI:57692"/>
    </ligand>
</feature>
<dbReference type="NCBIfam" id="NF000799">
    <property type="entry name" value="PRK00054.1-4"/>
    <property type="match status" value="1"/>
</dbReference>
<keyword evidence="13" id="KW-1185">Reference proteome</keyword>
<dbReference type="InterPro" id="IPR001433">
    <property type="entry name" value="OxRdtase_FAD/NAD-bd"/>
</dbReference>
<dbReference type="InterPro" id="IPR019480">
    <property type="entry name" value="Dihydroorotate_DH_Fe-S-bd"/>
</dbReference>
<dbReference type="InterPro" id="IPR050353">
    <property type="entry name" value="PyrK_electron_transfer"/>
</dbReference>
<evidence type="ECO:0000256" key="10">
    <source>
        <dbReference type="HAMAP-Rule" id="MF_01211"/>
    </source>
</evidence>
<keyword evidence="4 10" id="KW-0479">Metal-binding</keyword>
<dbReference type="PIRSF" id="PIRSF006816">
    <property type="entry name" value="Cyc3_hyd_g"/>
    <property type="match status" value="1"/>
</dbReference>
<dbReference type="PANTHER" id="PTHR43513:SF3">
    <property type="entry name" value="DIHYDROOROTATE DEHYDROGENASE B (NAD(+)), ELECTRON TRANSFER SUBUNIT-RELATED"/>
    <property type="match status" value="1"/>
</dbReference>
<comment type="pathway">
    <text evidence="10">Pyrimidine metabolism; UMP biosynthesis via de novo pathway; orotate from (S)-dihydroorotate (NAD(+) route): step 1/1.</text>
</comment>
<dbReference type="InterPro" id="IPR017927">
    <property type="entry name" value="FAD-bd_FR_type"/>
</dbReference>
<keyword evidence="9 10" id="KW-0411">Iron-sulfur</keyword>
<proteinExistence type="inferred from homology"/>
<evidence type="ECO:0000313" key="12">
    <source>
        <dbReference type="EMBL" id="MBU9712450.1"/>
    </source>
</evidence>
<evidence type="ECO:0000256" key="9">
    <source>
        <dbReference type="ARBA" id="ARBA00023014"/>
    </source>
</evidence>
<keyword evidence="5 10" id="KW-0274">FAD</keyword>
<dbReference type="EMBL" id="JAHQCS010000100">
    <property type="protein sequence ID" value="MBU9712450.1"/>
    <property type="molecule type" value="Genomic_DNA"/>
</dbReference>
<feature type="domain" description="FAD-binding FR-type" evidence="11">
    <location>
        <begin position="1"/>
        <end position="101"/>
    </location>
</feature>
<dbReference type="CDD" id="cd06218">
    <property type="entry name" value="DHOD_e_trans"/>
    <property type="match status" value="1"/>
</dbReference>
<feature type="binding site" evidence="10">
    <location>
        <position position="219"/>
    </location>
    <ligand>
        <name>[2Fe-2S] cluster</name>
        <dbReference type="ChEBI" id="CHEBI:190135"/>
    </ligand>
</feature>
<dbReference type="HAMAP" id="MF_01211">
    <property type="entry name" value="DHODB_Fe_S_bind"/>
    <property type="match status" value="1"/>
</dbReference>